<name>A0A1H7YNV3_9FIRM</name>
<sequence>MLKSDKMLQSDKELAVQFASAYVSAWFSKTNVVQPMNGPMIKNIITESYNAIHALSEDTSTEDK</sequence>
<evidence type="ECO:0000313" key="1">
    <source>
        <dbReference type="EMBL" id="SEM47643.1"/>
    </source>
</evidence>
<accession>A0A1H7YNV3</accession>
<dbReference type="AlphaFoldDB" id="A0A1H7YNV3"/>
<protein>
    <submittedName>
        <fullName evidence="1">Uncharacterized protein</fullName>
    </submittedName>
</protein>
<dbReference type="EMBL" id="FOCG01000001">
    <property type="protein sequence ID" value="SEM47643.1"/>
    <property type="molecule type" value="Genomic_DNA"/>
</dbReference>
<dbReference type="RefSeq" id="WP_092750671.1">
    <property type="nucleotide sequence ID" value="NZ_FOCG01000001.1"/>
</dbReference>
<evidence type="ECO:0000313" key="2">
    <source>
        <dbReference type="Proteomes" id="UP000199158"/>
    </source>
</evidence>
<reference evidence="1 2" key="1">
    <citation type="submission" date="2016-10" db="EMBL/GenBank/DDBJ databases">
        <authorList>
            <person name="de Groot N.N."/>
        </authorList>
    </citation>
    <scope>NUCLEOTIDE SEQUENCE [LARGE SCALE GENOMIC DNA]</scope>
    <source>
        <strain evidence="1 2">CGMCC 1.5070</strain>
    </source>
</reference>
<keyword evidence="2" id="KW-1185">Reference proteome</keyword>
<proteinExistence type="predicted"/>
<dbReference type="Proteomes" id="UP000199158">
    <property type="component" value="Unassembled WGS sequence"/>
</dbReference>
<gene>
    <name evidence="1" type="ORF">SAMN05216180_0146</name>
</gene>
<organism evidence="1 2">
    <name type="scientific">Hydrogenoanaerobacterium saccharovorans</name>
    <dbReference type="NCBI Taxonomy" id="474960"/>
    <lineage>
        <taxon>Bacteria</taxon>
        <taxon>Bacillati</taxon>
        <taxon>Bacillota</taxon>
        <taxon>Clostridia</taxon>
        <taxon>Eubacteriales</taxon>
        <taxon>Oscillospiraceae</taxon>
        <taxon>Hydrogenoanaerobacterium</taxon>
    </lineage>
</organism>